<protein>
    <submittedName>
        <fullName evidence="1">Uncharacterized protein</fullName>
    </submittedName>
</protein>
<dbReference type="Proteomes" id="UP000203816">
    <property type="component" value="Segment"/>
</dbReference>
<dbReference type="EMBL" id="KX078569">
    <property type="protein sequence ID" value="ANM46580.1"/>
    <property type="molecule type" value="Genomic_DNA"/>
</dbReference>
<evidence type="ECO:0000313" key="2">
    <source>
        <dbReference type="Proteomes" id="UP000203816"/>
    </source>
</evidence>
<dbReference type="GeneID" id="29059430"/>
<dbReference type="RefSeq" id="YP_009280030.1">
    <property type="nucleotide sequence ID" value="NC_031020.1"/>
</dbReference>
<sequence>MLVDEVKKVFNTIDLDYPMIIEINERKKQLKANLISASKQGDKNCSVYIPLTTMNPDSVQDTYIFNFLVDYLRSEGFIVQADSRNRIMNISGW</sequence>
<evidence type="ECO:0000313" key="1">
    <source>
        <dbReference type="EMBL" id="ANM46580.1"/>
    </source>
</evidence>
<keyword evidence="2" id="KW-1185">Reference proteome</keyword>
<organism evidence="1 2">
    <name type="scientific">Morganella phage vB_MmoM_MP1</name>
    <dbReference type="NCBI Taxonomy" id="1852628"/>
    <lineage>
        <taxon>Viruses</taxon>
        <taxon>Duplodnaviria</taxon>
        <taxon>Heunggongvirae</taxon>
        <taxon>Uroviricota</taxon>
        <taxon>Caudoviricetes</taxon>
        <taxon>Pantevenvirales</taxon>
        <taxon>Straboviridae</taxon>
        <taxon>Gualtarvirus</taxon>
        <taxon>Gualtarvirus mp1</taxon>
    </lineage>
</organism>
<name>A0A192YBS6_9CAUD</name>
<reference evidence="1 2" key="1">
    <citation type="submission" date="2016-04" db="EMBL/GenBank/DDBJ databases">
        <title>Comparative genomics of Morganella phages MP1 and MP2 define new clades among the T4 and T7-like Viruses.</title>
        <authorList>
            <person name="Pinto G."/>
            <person name="Oliveira A."/>
            <person name="Malgorzata L."/>
            <person name="Kropinski A."/>
            <person name="Azeredo J."/>
        </authorList>
    </citation>
    <scope>NUCLEOTIDE SEQUENCE [LARGE SCALE GENOMIC DNA]</scope>
</reference>
<dbReference type="KEGG" id="vg:29059430"/>
<accession>A0A192YBS6</accession>
<proteinExistence type="predicted"/>
<gene>
    <name evidence="1" type="ORF">MP1_gp0172</name>
</gene>